<dbReference type="InterPro" id="IPR003593">
    <property type="entry name" value="AAA+_ATPase"/>
</dbReference>
<dbReference type="NCBIfam" id="TIGR03345">
    <property type="entry name" value="VI_ClpV1"/>
    <property type="match status" value="1"/>
</dbReference>
<dbReference type="Pfam" id="PF02861">
    <property type="entry name" value="Clp_N"/>
    <property type="match status" value="1"/>
</dbReference>
<reference evidence="11 12" key="1">
    <citation type="submission" date="2023-07" db="EMBL/GenBank/DDBJ databases">
        <title>Genomic Encyclopedia of Type Strains, Phase IV (KMG-IV): sequencing the most valuable type-strain genomes for metagenomic binning, comparative biology and taxonomic classification.</title>
        <authorList>
            <person name="Goeker M."/>
        </authorList>
    </citation>
    <scope>NUCLEOTIDE SEQUENCE [LARGE SCALE GENOMIC DNA]</scope>
    <source>
        <strain evidence="11 12">DSM 19562</strain>
    </source>
</reference>
<name>A0ABU0HKZ3_9HYPH</name>
<sequence length="909" mass="98106">MIQIDLKQLLGRLNSYVKRSVETAAGFSVGLTHYEVTVEHLLLAMTHDDQRDLGLIVRRFGLDAAQFEQGLKRATDSFRSGNAGRPVFSPVLIELLTDAWLIASVELGQPQIRSGAILAALLANPSRYAMTEWFDALRAVPVAELKADFRTIVAASSEEAVPPRSSAGGERSAAAPGPYPGAFAGSSASDSAIERFTVNLTEEARKGRIDPVFGRDRELRQMIDILGRRRKNNPICVGDPGVGKTAVVESLVLKMVSGDVPDFLRDVDLLSLDLGMLQAGAGVKGEFEKRLKNLIEEVKAAPRPVVLFIDEAHMLVGAGPSAGAGDAANLLKPALARGELRTIAATTWSEYKQYFEKDPALARRFQLVKLDEPSPEQATIIVRGLRAAYEKSHGVYIRDDAVAAAAQLSARYITGRQLPDKAIDVLDTACARVKLSLSTKPAAIDDQEVRIATLRREREALARDRGTLGLDDPRIAEVEGEIARQEEDRTAAMARWEHEKVLVDRIVALRHRLGLGPDSRAAGEDDRDGLTEAERASAEGELRQTVAVLENTRGGVATIQYEVTADAVGQVIADWTGIPVGSMVKDEASAILGLGANLRAHIRGQDHAIAALDEGMRAAKAGVNNPGQPMGVFLFVGPSGVGKTELATKLADLLFGGERFLITINMSEFQEKHTVSKLVGAPAGYVGYGEGGLLTEAVRQRPYSVVLLDECEKADPEVLNLFYQVFDKGSLADGEGRLIDFKNTVIVLTSNLASDLITDLGSRPDRPGAGALADAIRPVLSRHFKPALLARMRVVPLYPLMPEVLDEIVRIKLDKVGRRLRESRKLTFSYTDAVVQVIMAGCTDIESGARKVDHIIDRTLLPEIATGIIRTMGSDEVIDSLHVDADADGGFLFDFGHAPAPRPAALAAG</sequence>
<evidence type="ECO:0000259" key="10">
    <source>
        <dbReference type="PROSITE" id="PS51903"/>
    </source>
</evidence>
<dbReference type="InterPro" id="IPR001270">
    <property type="entry name" value="ClpA/B"/>
</dbReference>
<evidence type="ECO:0000313" key="11">
    <source>
        <dbReference type="EMBL" id="MDQ0442980.1"/>
    </source>
</evidence>
<gene>
    <name evidence="11" type="ORF">QO016_002477</name>
</gene>
<evidence type="ECO:0000256" key="4">
    <source>
        <dbReference type="ARBA" id="ARBA00022840"/>
    </source>
</evidence>
<dbReference type="SMART" id="SM00382">
    <property type="entry name" value="AAA"/>
    <property type="match status" value="2"/>
</dbReference>
<dbReference type="InterPro" id="IPR036628">
    <property type="entry name" value="Clp_N_dom_sf"/>
</dbReference>
<evidence type="ECO:0000256" key="5">
    <source>
        <dbReference type="ARBA" id="ARBA00023186"/>
    </source>
</evidence>
<dbReference type="InterPro" id="IPR019489">
    <property type="entry name" value="Clp_ATPase_C"/>
</dbReference>
<dbReference type="PANTHER" id="PTHR11638:SF181">
    <property type="entry name" value="ATPASE SUBUNIT OF ATP-DEPENDENT PROTEASE"/>
    <property type="match status" value="1"/>
</dbReference>
<dbReference type="CDD" id="cd19499">
    <property type="entry name" value="RecA-like_ClpB_Hsp104-like"/>
    <property type="match status" value="1"/>
</dbReference>
<dbReference type="RefSeq" id="WP_238252617.1">
    <property type="nucleotide sequence ID" value="NZ_BPQX01000056.1"/>
</dbReference>
<dbReference type="PRINTS" id="PR00300">
    <property type="entry name" value="CLPPROTEASEA"/>
</dbReference>
<dbReference type="CDD" id="cd00009">
    <property type="entry name" value="AAA"/>
    <property type="match status" value="1"/>
</dbReference>
<organism evidence="11 12">
    <name type="scientific">Methylobacterium persicinum</name>
    <dbReference type="NCBI Taxonomy" id="374426"/>
    <lineage>
        <taxon>Bacteria</taxon>
        <taxon>Pseudomonadati</taxon>
        <taxon>Pseudomonadota</taxon>
        <taxon>Alphaproteobacteria</taxon>
        <taxon>Hyphomicrobiales</taxon>
        <taxon>Methylobacteriaceae</taxon>
        <taxon>Methylobacterium</taxon>
    </lineage>
</organism>
<keyword evidence="5 7" id="KW-0143">Chaperone</keyword>
<evidence type="ECO:0000256" key="1">
    <source>
        <dbReference type="ARBA" id="ARBA00008675"/>
    </source>
</evidence>
<evidence type="ECO:0000256" key="9">
    <source>
        <dbReference type="SAM" id="MobiDB-lite"/>
    </source>
</evidence>
<evidence type="ECO:0000313" key="12">
    <source>
        <dbReference type="Proteomes" id="UP001236369"/>
    </source>
</evidence>
<dbReference type="InterPro" id="IPR041546">
    <property type="entry name" value="ClpA/ClpB_AAA_lid"/>
</dbReference>
<dbReference type="Gene3D" id="3.40.50.300">
    <property type="entry name" value="P-loop containing nucleotide triphosphate hydrolases"/>
    <property type="match status" value="3"/>
</dbReference>
<comment type="caution">
    <text evidence="11">The sequence shown here is derived from an EMBL/GenBank/DDBJ whole genome shotgun (WGS) entry which is preliminary data.</text>
</comment>
<dbReference type="PROSITE" id="PS00870">
    <property type="entry name" value="CLPAB_1"/>
    <property type="match status" value="1"/>
</dbReference>
<dbReference type="InterPro" id="IPR050130">
    <property type="entry name" value="ClpA_ClpB"/>
</dbReference>
<feature type="domain" description="Clp R" evidence="10">
    <location>
        <begin position="1"/>
        <end position="81"/>
    </location>
</feature>
<dbReference type="Pfam" id="PF17871">
    <property type="entry name" value="AAA_lid_9"/>
    <property type="match status" value="1"/>
</dbReference>
<keyword evidence="8" id="KW-0175">Coiled coil</keyword>
<accession>A0ABU0HKZ3</accession>
<keyword evidence="3 7" id="KW-0547">Nucleotide-binding</keyword>
<dbReference type="PROSITE" id="PS00871">
    <property type="entry name" value="CLPAB_2"/>
    <property type="match status" value="1"/>
</dbReference>
<dbReference type="InterPro" id="IPR003959">
    <property type="entry name" value="ATPase_AAA_core"/>
</dbReference>
<dbReference type="PANTHER" id="PTHR11638">
    <property type="entry name" value="ATP-DEPENDENT CLP PROTEASE"/>
    <property type="match status" value="1"/>
</dbReference>
<dbReference type="SUPFAM" id="SSF81923">
    <property type="entry name" value="Double Clp-N motif"/>
    <property type="match status" value="1"/>
</dbReference>
<feature type="compositionally biased region" description="Basic and acidic residues" evidence="9">
    <location>
        <begin position="521"/>
        <end position="538"/>
    </location>
</feature>
<evidence type="ECO:0000256" key="7">
    <source>
        <dbReference type="RuleBase" id="RU004432"/>
    </source>
</evidence>
<dbReference type="Pfam" id="PF00004">
    <property type="entry name" value="AAA"/>
    <property type="match status" value="1"/>
</dbReference>
<keyword evidence="4 7" id="KW-0067">ATP-binding</keyword>
<dbReference type="Pfam" id="PF10431">
    <property type="entry name" value="ClpB_D2-small"/>
    <property type="match status" value="1"/>
</dbReference>
<dbReference type="PROSITE" id="PS51903">
    <property type="entry name" value="CLP_R"/>
    <property type="match status" value="1"/>
</dbReference>
<dbReference type="InterPro" id="IPR027417">
    <property type="entry name" value="P-loop_NTPase"/>
</dbReference>
<dbReference type="SMART" id="SM01086">
    <property type="entry name" value="ClpB_D2-small"/>
    <property type="match status" value="1"/>
</dbReference>
<dbReference type="SUPFAM" id="SSF52540">
    <property type="entry name" value="P-loop containing nucleoside triphosphate hydrolases"/>
    <property type="match status" value="2"/>
</dbReference>
<dbReference type="Pfam" id="PF07724">
    <property type="entry name" value="AAA_2"/>
    <property type="match status" value="1"/>
</dbReference>
<comment type="similarity">
    <text evidence="1 7">Belongs to the ClpA/ClpB family.</text>
</comment>
<keyword evidence="12" id="KW-1185">Reference proteome</keyword>
<feature type="region of interest" description="Disordered" evidence="9">
    <location>
        <begin position="160"/>
        <end position="187"/>
    </location>
</feature>
<evidence type="ECO:0000256" key="6">
    <source>
        <dbReference type="PROSITE-ProRule" id="PRU01251"/>
    </source>
</evidence>
<dbReference type="InterPro" id="IPR017729">
    <property type="entry name" value="ATPase_T6SS_ClpV1"/>
</dbReference>
<evidence type="ECO:0000256" key="3">
    <source>
        <dbReference type="ARBA" id="ARBA00022741"/>
    </source>
</evidence>
<dbReference type="InterPro" id="IPR028299">
    <property type="entry name" value="ClpA/B_CS2"/>
</dbReference>
<dbReference type="InterPro" id="IPR018368">
    <property type="entry name" value="ClpA/B_CS1"/>
</dbReference>
<protein>
    <submittedName>
        <fullName evidence="11">Type VI secretion system protein VasG</fullName>
    </submittedName>
</protein>
<dbReference type="InterPro" id="IPR004176">
    <property type="entry name" value="Clp_R_N"/>
</dbReference>
<proteinExistence type="inferred from homology"/>
<dbReference type="Proteomes" id="UP001236369">
    <property type="component" value="Unassembled WGS sequence"/>
</dbReference>
<evidence type="ECO:0000256" key="8">
    <source>
        <dbReference type="SAM" id="Coils"/>
    </source>
</evidence>
<keyword evidence="2 6" id="KW-0677">Repeat</keyword>
<feature type="region of interest" description="Disordered" evidence="9">
    <location>
        <begin position="517"/>
        <end position="538"/>
    </location>
</feature>
<feature type="compositionally biased region" description="Low complexity" evidence="9">
    <location>
        <begin position="163"/>
        <end position="187"/>
    </location>
</feature>
<dbReference type="EMBL" id="JAUSVV010000004">
    <property type="protein sequence ID" value="MDQ0442980.1"/>
    <property type="molecule type" value="Genomic_DNA"/>
</dbReference>
<dbReference type="Gene3D" id="1.10.1780.10">
    <property type="entry name" value="Clp, N-terminal domain"/>
    <property type="match status" value="1"/>
</dbReference>
<dbReference type="Gene3D" id="1.10.8.60">
    <property type="match status" value="1"/>
</dbReference>
<evidence type="ECO:0000256" key="2">
    <source>
        <dbReference type="ARBA" id="ARBA00022737"/>
    </source>
</evidence>
<feature type="coiled-coil region" evidence="8">
    <location>
        <begin position="444"/>
        <end position="495"/>
    </location>
</feature>